<name>A0A811URQ1_CERCA</name>
<organism evidence="1 2">
    <name type="scientific">Ceratitis capitata</name>
    <name type="common">Mediterranean fruit fly</name>
    <name type="synonym">Tephritis capitata</name>
    <dbReference type="NCBI Taxonomy" id="7213"/>
    <lineage>
        <taxon>Eukaryota</taxon>
        <taxon>Metazoa</taxon>
        <taxon>Ecdysozoa</taxon>
        <taxon>Arthropoda</taxon>
        <taxon>Hexapoda</taxon>
        <taxon>Insecta</taxon>
        <taxon>Pterygota</taxon>
        <taxon>Neoptera</taxon>
        <taxon>Endopterygota</taxon>
        <taxon>Diptera</taxon>
        <taxon>Brachycera</taxon>
        <taxon>Muscomorpha</taxon>
        <taxon>Tephritoidea</taxon>
        <taxon>Tephritidae</taxon>
        <taxon>Ceratitis</taxon>
        <taxon>Ceratitis</taxon>
    </lineage>
</organism>
<proteinExistence type="predicted"/>
<dbReference type="Proteomes" id="UP000606786">
    <property type="component" value="Unassembled WGS sequence"/>
</dbReference>
<dbReference type="EMBL" id="CAJHJT010000012">
    <property type="protein sequence ID" value="CAD7000466.1"/>
    <property type="molecule type" value="Genomic_DNA"/>
</dbReference>
<evidence type="ECO:0000313" key="2">
    <source>
        <dbReference type="Proteomes" id="UP000606786"/>
    </source>
</evidence>
<sequence length="115" mass="12118">MCNSQVASTAPQQCCKTAATATAEYLLLATLTGNNSPHATTLQHSYADCLLLGVLEVGDNLALTFGTKEFSKELKLAAAAGICCPSTISQQGYGKILRPPHLVSNIVHSILCVRK</sequence>
<dbReference type="AlphaFoldDB" id="A0A811URQ1"/>
<comment type="caution">
    <text evidence="1">The sequence shown here is derived from an EMBL/GenBank/DDBJ whole genome shotgun (WGS) entry which is preliminary data.</text>
</comment>
<evidence type="ECO:0000313" key="1">
    <source>
        <dbReference type="EMBL" id="CAD7000466.1"/>
    </source>
</evidence>
<protein>
    <submittedName>
        <fullName evidence="1">(Mediterranean fruit fly) hypothetical protein</fullName>
    </submittedName>
</protein>
<reference evidence="1" key="1">
    <citation type="submission" date="2020-11" db="EMBL/GenBank/DDBJ databases">
        <authorList>
            <person name="Whitehead M."/>
        </authorList>
    </citation>
    <scope>NUCLEOTIDE SEQUENCE</scope>
    <source>
        <strain evidence="1">EGII</strain>
    </source>
</reference>
<accession>A0A811URQ1</accession>
<gene>
    <name evidence="1" type="ORF">CCAP1982_LOCUS8943</name>
</gene>
<keyword evidence="2" id="KW-1185">Reference proteome</keyword>